<accession>A0A3L8S006</accession>
<protein>
    <submittedName>
        <fullName evidence="2">Uncharacterized protein</fullName>
    </submittedName>
</protein>
<keyword evidence="3" id="KW-1185">Reference proteome</keyword>
<reference evidence="2 3" key="1">
    <citation type="journal article" date="2018" name="Proc. R. Soc. B">
        <title>A non-coding region near Follistatin controls head colour polymorphism in the Gouldian finch.</title>
        <authorList>
            <person name="Toomey M.B."/>
            <person name="Marques C.I."/>
            <person name="Andrade P."/>
            <person name="Araujo P.M."/>
            <person name="Sabatino S."/>
            <person name="Gazda M.A."/>
            <person name="Afonso S."/>
            <person name="Lopes R.J."/>
            <person name="Corbo J.C."/>
            <person name="Carneiro M."/>
        </authorList>
    </citation>
    <scope>NUCLEOTIDE SEQUENCE [LARGE SCALE GENOMIC DNA]</scope>
    <source>
        <strain evidence="2">Red01</strain>
        <tissue evidence="2">Muscle</tissue>
    </source>
</reference>
<evidence type="ECO:0000256" key="1">
    <source>
        <dbReference type="SAM" id="MobiDB-lite"/>
    </source>
</evidence>
<gene>
    <name evidence="2" type="ORF">DV515_00014219</name>
</gene>
<evidence type="ECO:0000313" key="2">
    <source>
        <dbReference type="EMBL" id="RLV91161.1"/>
    </source>
</evidence>
<dbReference type="EMBL" id="QUSF01000114">
    <property type="protein sequence ID" value="RLV91161.1"/>
    <property type="molecule type" value="Genomic_DNA"/>
</dbReference>
<name>A0A3L8S006_CHLGU</name>
<feature type="region of interest" description="Disordered" evidence="1">
    <location>
        <begin position="24"/>
        <end position="67"/>
    </location>
</feature>
<dbReference type="AlphaFoldDB" id="A0A3L8S006"/>
<proteinExistence type="predicted"/>
<feature type="region of interest" description="Disordered" evidence="1">
    <location>
        <begin position="95"/>
        <end position="116"/>
    </location>
</feature>
<comment type="caution">
    <text evidence="2">The sequence shown here is derived from an EMBL/GenBank/DDBJ whole genome shotgun (WGS) entry which is preliminary data.</text>
</comment>
<evidence type="ECO:0000313" key="3">
    <source>
        <dbReference type="Proteomes" id="UP000276834"/>
    </source>
</evidence>
<organism evidence="2 3">
    <name type="scientific">Chloebia gouldiae</name>
    <name type="common">Gouldian finch</name>
    <name type="synonym">Erythrura gouldiae</name>
    <dbReference type="NCBI Taxonomy" id="44316"/>
    <lineage>
        <taxon>Eukaryota</taxon>
        <taxon>Metazoa</taxon>
        <taxon>Chordata</taxon>
        <taxon>Craniata</taxon>
        <taxon>Vertebrata</taxon>
        <taxon>Euteleostomi</taxon>
        <taxon>Archelosauria</taxon>
        <taxon>Archosauria</taxon>
        <taxon>Dinosauria</taxon>
        <taxon>Saurischia</taxon>
        <taxon>Theropoda</taxon>
        <taxon>Coelurosauria</taxon>
        <taxon>Aves</taxon>
        <taxon>Neognathae</taxon>
        <taxon>Neoaves</taxon>
        <taxon>Telluraves</taxon>
        <taxon>Australaves</taxon>
        <taxon>Passeriformes</taxon>
        <taxon>Passeroidea</taxon>
        <taxon>Passeridae</taxon>
        <taxon>Chloebia</taxon>
    </lineage>
</organism>
<dbReference type="Proteomes" id="UP000276834">
    <property type="component" value="Unassembled WGS sequence"/>
</dbReference>
<feature type="compositionally biased region" description="Polar residues" evidence="1">
    <location>
        <begin position="102"/>
        <end position="116"/>
    </location>
</feature>
<feature type="compositionally biased region" description="Polar residues" evidence="1">
    <location>
        <begin position="57"/>
        <end position="66"/>
    </location>
</feature>
<sequence length="116" mass="12776">MGRTWQQGPCRQLRAPFKHIVLPKQGQLKTRPQPCGTGQGRVRLGVTGRKGKRHSQGDSGQSSHCSIISPGLVLNPLLLPSDPWGRSTPRAIRRSLKRHSKCTSVSPQQGLHQFTP</sequence>